<evidence type="ECO:0000313" key="3">
    <source>
        <dbReference type="Proteomes" id="UP000672097"/>
    </source>
</evidence>
<dbReference type="Gene3D" id="3.40.50.300">
    <property type="entry name" value="P-loop containing nucleotide triphosphate hydrolases"/>
    <property type="match status" value="1"/>
</dbReference>
<protein>
    <submittedName>
        <fullName evidence="2">DNA polymerase III subunit delta</fullName>
    </submittedName>
</protein>
<dbReference type="EMBL" id="JAGQDG010000002">
    <property type="protein sequence ID" value="MBQ0934697.1"/>
    <property type="molecule type" value="Genomic_DNA"/>
</dbReference>
<comment type="caution">
    <text evidence="2">The sequence shown here is derived from an EMBL/GenBank/DDBJ whole genome shotgun (WGS) entry which is preliminary data.</text>
</comment>
<organism evidence="2 3">
    <name type="scientific">Ideonella paludis</name>
    <dbReference type="NCBI Taxonomy" id="1233411"/>
    <lineage>
        <taxon>Bacteria</taxon>
        <taxon>Pseudomonadati</taxon>
        <taxon>Pseudomonadota</taxon>
        <taxon>Betaproteobacteria</taxon>
        <taxon>Burkholderiales</taxon>
        <taxon>Sphaerotilaceae</taxon>
        <taxon>Ideonella</taxon>
    </lineage>
</organism>
<proteinExistence type="predicted"/>
<dbReference type="PANTHER" id="PTHR11669">
    <property type="entry name" value="REPLICATION FACTOR C / DNA POLYMERASE III GAMMA-TAU SUBUNIT"/>
    <property type="match status" value="1"/>
</dbReference>
<keyword evidence="3" id="KW-1185">Reference proteome</keyword>
<gene>
    <name evidence="2" type="ORF">KAK11_05080</name>
</gene>
<dbReference type="InterPro" id="IPR050238">
    <property type="entry name" value="DNA_Rep/Repair_Clamp_Loader"/>
</dbReference>
<sequence length="346" mass="36618">MPWLAEPLAQLRDGARGHALILHGRGQSGLLSLAFRLAQAWLCEQPPGPCDQCPSCHLSLAGSHGDLKVLMPETHQQALRWGGGAEEGESDVSDGESKSKRKPSREIRVEAIRQAIAWAHSSSARGRGKMLVLYPADAMNVVAANALLKTLEEPAPGMRILLCVEDPERLLPTIRSRCQRAAVPLPTPDAALAWLKAKGVDEPETLLRAAGGEPQAALALLEAGLPAAAWHAIPARVAAGDASALAGLNLPVAVRLLQQLCHDAMAVLAGAPPQYFPPGSVPMPANWVRLNAWQAALLKAARHDEHPWNAPLLLEALVAQAHATFARKAMGPGRAAARPGLATLPL</sequence>
<dbReference type="Pfam" id="PF13177">
    <property type="entry name" value="DNA_pol3_delta2"/>
    <property type="match status" value="1"/>
</dbReference>
<dbReference type="Proteomes" id="UP000672097">
    <property type="component" value="Unassembled WGS sequence"/>
</dbReference>
<evidence type="ECO:0000313" key="2">
    <source>
        <dbReference type="EMBL" id="MBQ0934697.1"/>
    </source>
</evidence>
<feature type="region of interest" description="Disordered" evidence="1">
    <location>
        <begin position="80"/>
        <end position="105"/>
    </location>
</feature>
<evidence type="ECO:0000256" key="1">
    <source>
        <dbReference type="SAM" id="MobiDB-lite"/>
    </source>
</evidence>
<dbReference type="PANTHER" id="PTHR11669:SF8">
    <property type="entry name" value="DNA POLYMERASE III SUBUNIT DELTA"/>
    <property type="match status" value="1"/>
</dbReference>
<reference evidence="2 3" key="1">
    <citation type="submission" date="2021-04" db="EMBL/GenBank/DDBJ databases">
        <title>The genome sequence of type strain Ideonella paludis KCTC 32238.</title>
        <authorList>
            <person name="Liu Y."/>
        </authorList>
    </citation>
    <scope>NUCLEOTIDE SEQUENCE [LARGE SCALE GENOMIC DNA]</scope>
    <source>
        <strain evidence="2 3">KCTC 32238</strain>
    </source>
</reference>
<dbReference type="SUPFAM" id="SSF52540">
    <property type="entry name" value="P-loop containing nucleoside triphosphate hydrolases"/>
    <property type="match status" value="1"/>
</dbReference>
<accession>A0ABS5DU93</accession>
<name>A0ABS5DU93_9BURK</name>
<dbReference type="InterPro" id="IPR027417">
    <property type="entry name" value="P-loop_NTPase"/>
</dbReference>